<evidence type="ECO:0000259" key="17">
    <source>
        <dbReference type="PROSITE" id="PS50137"/>
    </source>
</evidence>
<dbReference type="CDD" id="cd00593">
    <property type="entry name" value="RIBOc"/>
    <property type="match status" value="1"/>
</dbReference>
<evidence type="ECO:0000256" key="14">
    <source>
        <dbReference type="ARBA" id="ARBA00022842"/>
    </source>
</evidence>
<feature type="binding site" evidence="16">
    <location>
        <position position="42"/>
    </location>
    <ligand>
        <name>Mg(2+)</name>
        <dbReference type="ChEBI" id="CHEBI:18420"/>
    </ligand>
</feature>
<evidence type="ECO:0000313" key="20">
    <source>
        <dbReference type="Proteomes" id="UP000297834"/>
    </source>
</evidence>
<dbReference type="PROSITE" id="PS50137">
    <property type="entry name" value="DS_RBD"/>
    <property type="match status" value="1"/>
</dbReference>
<keyword evidence="12 16" id="KW-0255">Endonuclease</keyword>
<evidence type="ECO:0000256" key="13">
    <source>
        <dbReference type="ARBA" id="ARBA00022801"/>
    </source>
</evidence>
<dbReference type="GO" id="GO:0004525">
    <property type="term" value="F:ribonuclease III activity"/>
    <property type="evidence" value="ECO:0007669"/>
    <property type="project" value="UniProtKB-UniRule"/>
</dbReference>
<keyword evidence="13 16" id="KW-0378">Hydrolase</keyword>
<dbReference type="InterPro" id="IPR000999">
    <property type="entry name" value="RNase_III_dom"/>
</dbReference>
<dbReference type="SUPFAM" id="SSF54768">
    <property type="entry name" value="dsRNA-binding domain-like"/>
    <property type="match status" value="1"/>
</dbReference>
<dbReference type="PANTHER" id="PTHR11207:SF0">
    <property type="entry name" value="RIBONUCLEASE 3"/>
    <property type="match status" value="1"/>
</dbReference>
<dbReference type="CDD" id="cd10845">
    <property type="entry name" value="DSRM_RNAse_III_family"/>
    <property type="match status" value="1"/>
</dbReference>
<feature type="active site" evidence="16">
    <location>
        <position position="46"/>
    </location>
</feature>
<dbReference type="GO" id="GO:0046872">
    <property type="term" value="F:metal ion binding"/>
    <property type="evidence" value="ECO:0007669"/>
    <property type="project" value="UniProtKB-KW"/>
</dbReference>
<accession>A0A4Y7XBL2</accession>
<comment type="function">
    <text evidence="16">Digests double-stranded RNA. Involved in the processing of primary rRNA transcript to yield the immediate precursors to the large and small rRNAs (23S and 16S). Processes some mRNAs, and tRNAs when they are encoded in the rRNA operon. Processes pre-crRNA and tracrRNA of type II CRISPR loci if present in the organism.</text>
</comment>
<feature type="binding site" evidence="16">
    <location>
        <position position="115"/>
    </location>
    <ligand>
        <name>Mg(2+)</name>
        <dbReference type="ChEBI" id="CHEBI:18420"/>
    </ligand>
</feature>
<evidence type="ECO:0000259" key="18">
    <source>
        <dbReference type="PROSITE" id="PS50142"/>
    </source>
</evidence>
<keyword evidence="14 16" id="KW-0460">Magnesium</keyword>
<comment type="cofactor">
    <cofactor evidence="2 16">
        <name>Mg(2+)</name>
        <dbReference type="ChEBI" id="CHEBI:18420"/>
    </cofactor>
</comment>
<dbReference type="GO" id="GO:0006364">
    <property type="term" value="P:rRNA processing"/>
    <property type="evidence" value="ECO:0007669"/>
    <property type="project" value="UniProtKB-UniRule"/>
</dbReference>
<dbReference type="SMART" id="SM00535">
    <property type="entry name" value="RIBOc"/>
    <property type="match status" value="1"/>
</dbReference>
<keyword evidence="6 16" id="KW-0963">Cytoplasm</keyword>
<dbReference type="SMART" id="SM00358">
    <property type="entry name" value="DSRM"/>
    <property type="match status" value="1"/>
</dbReference>
<feature type="domain" description="RNase III" evidence="18">
    <location>
        <begin position="6"/>
        <end position="129"/>
    </location>
</feature>
<evidence type="ECO:0000256" key="15">
    <source>
        <dbReference type="ARBA" id="ARBA00022884"/>
    </source>
</evidence>
<evidence type="ECO:0000313" key="19">
    <source>
        <dbReference type="EMBL" id="TEU26095.1"/>
    </source>
</evidence>
<keyword evidence="9 16" id="KW-0819">tRNA processing</keyword>
<dbReference type="AlphaFoldDB" id="A0A4Y7XBL2"/>
<dbReference type="PROSITE" id="PS50142">
    <property type="entry name" value="RNASE_3_2"/>
    <property type="match status" value="1"/>
</dbReference>
<dbReference type="NCBIfam" id="TIGR02191">
    <property type="entry name" value="RNaseIII"/>
    <property type="match status" value="1"/>
</dbReference>
<comment type="caution">
    <text evidence="19">The sequence shown here is derived from an EMBL/GenBank/DDBJ whole genome shotgun (WGS) entry which is preliminary data.</text>
</comment>
<dbReference type="PROSITE" id="PS00517">
    <property type="entry name" value="RNASE_3_1"/>
    <property type="match status" value="1"/>
</dbReference>
<organism evidence="19 20">
    <name type="scientific">Alkanindiges illinoisensis</name>
    <dbReference type="NCBI Taxonomy" id="197183"/>
    <lineage>
        <taxon>Bacteria</taxon>
        <taxon>Pseudomonadati</taxon>
        <taxon>Pseudomonadota</taxon>
        <taxon>Gammaproteobacteria</taxon>
        <taxon>Moraxellales</taxon>
        <taxon>Moraxellaceae</taxon>
        <taxon>Alkanindiges</taxon>
    </lineage>
</organism>
<proteinExistence type="inferred from homology"/>
<dbReference type="RefSeq" id="WP_134244610.1">
    <property type="nucleotide sequence ID" value="NZ_SNTY01000032.1"/>
</dbReference>
<dbReference type="GO" id="GO:0005737">
    <property type="term" value="C:cytoplasm"/>
    <property type="evidence" value="ECO:0007669"/>
    <property type="project" value="UniProtKB-SubCell"/>
</dbReference>
<dbReference type="InterPro" id="IPR036389">
    <property type="entry name" value="RNase_III_sf"/>
</dbReference>
<evidence type="ECO:0000256" key="2">
    <source>
        <dbReference type="ARBA" id="ARBA00001946"/>
    </source>
</evidence>
<reference evidence="19 20" key="1">
    <citation type="submission" date="2019-03" db="EMBL/GenBank/DDBJ databases">
        <title>Alkanindiges illinoisensis: a potential pathogenic isolated from ascites of a gastric cancer patient with abdominal metastasis.</title>
        <authorList>
            <person name="Hu X."/>
            <person name="Yang B."/>
            <person name="Yan X."/>
            <person name="Lin L."/>
            <person name="Zhao H."/>
            <person name="Zhou F."/>
            <person name="Su B."/>
            <person name="Chen J."/>
            <person name="Rui Y."/>
            <person name="Wang Q."/>
            <person name="Zheng L."/>
        </authorList>
    </citation>
    <scope>NUCLEOTIDE SEQUENCE [LARGE SCALE GENOMIC DNA]</scope>
    <source>
        <strain evidence="19 20">NFYY 23406</strain>
    </source>
</reference>
<evidence type="ECO:0000256" key="10">
    <source>
        <dbReference type="ARBA" id="ARBA00022722"/>
    </source>
</evidence>
<dbReference type="GO" id="GO:0008033">
    <property type="term" value="P:tRNA processing"/>
    <property type="evidence" value="ECO:0007669"/>
    <property type="project" value="UniProtKB-KW"/>
</dbReference>
<dbReference type="OrthoDB" id="9805026at2"/>
<dbReference type="InterPro" id="IPR014720">
    <property type="entry name" value="dsRBD_dom"/>
</dbReference>
<keyword evidence="15 16" id="KW-0694">RNA-binding</keyword>
<evidence type="ECO:0000256" key="3">
    <source>
        <dbReference type="ARBA" id="ARBA00004496"/>
    </source>
</evidence>
<keyword evidence="11 16" id="KW-0479">Metal-binding</keyword>
<keyword evidence="8 16" id="KW-0507">mRNA processing</keyword>
<dbReference type="PANTHER" id="PTHR11207">
    <property type="entry name" value="RIBONUCLEASE III"/>
    <property type="match status" value="1"/>
</dbReference>
<gene>
    <name evidence="16" type="primary">rnc</name>
    <name evidence="19" type="ORF">E2B99_08725</name>
</gene>
<comment type="similarity">
    <text evidence="4">Belongs to the ribonuclease III family.</text>
</comment>
<dbReference type="EMBL" id="SNTY01000032">
    <property type="protein sequence ID" value="TEU26095.1"/>
    <property type="molecule type" value="Genomic_DNA"/>
</dbReference>
<name>A0A4Y7XBL2_9GAMM</name>
<feature type="domain" description="DRBM" evidence="17">
    <location>
        <begin position="157"/>
        <end position="226"/>
    </location>
</feature>
<feature type="active site" evidence="16">
    <location>
        <position position="118"/>
    </location>
</feature>
<dbReference type="GO" id="GO:0042802">
    <property type="term" value="F:identical protein binding"/>
    <property type="evidence" value="ECO:0007669"/>
    <property type="project" value="UniProtKB-ARBA"/>
</dbReference>
<dbReference type="GO" id="GO:0006397">
    <property type="term" value="P:mRNA processing"/>
    <property type="evidence" value="ECO:0007669"/>
    <property type="project" value="UniProtKB-UniRule"/>
</dbReference>
<dbReference type="Gene3D" id="1.10.1520.10">
    <property type="entry name" value="Ribonuclease III domain"/>
    <property type="match status" value="1"/>
</dbReference>
<dbReference type="Proteomes" id="UP000297834">
    <property type="component" value="Unassembled WGS sequence"/>
</dbReference>
<dbReference type="SUPFAM" id="SSF69065">
    <property type="entry name" value="RNase III domain-like"/>
    <property type="match status" value="1"/>
</dbReference>
<dbReference type="HAMAP" id="MF_00104">
    <property type="entry name" value="RNase_III"/>
    <property type="match status" value="1"/>
</dbReference>
<keyword evidence="20" id="KW-1185">Reference proteome</keyword>
<dbReference type="GO" id="GO:0019843">
    <property type="term" value="F:rRNA binding"/>
    <property type="evidence" value="ECO:0007669"/>
    <property type="project" value="UniProtKB-KW"/>
</dbReference>
<dbReference type="Gene3D" id="3.30.160.20">
    <property type="match status" value="1"/>
</dbReference>
<evidence type="ECO:0000256" key="8">
    <source>
        <dbReference type="ARBA" id="ARBA00022664"/>
    </source>
</evidence>
<dbReference type="FunFam" id="1.10.1520.10:FF:000001">
    <property type="entry name" value="Ribonuclease 3"/>
    <property type="match status" value="1"/>
</dbReference>
<comment type="subunit">
    <text evidence="5 16">Homodimer.</text>
</comment>
<evidence type="ECO:0000256" key="4">
    <source>
        <dbReference type="ARBA" id="ARBA00010183"/>
    </source>
</evidence>
<feature type="binding site" evidence="16">
    <location>
        <position position="118"/>
    </location>
    <ligand>
        <name>Mg(2+)</name>
        <dbReference type="ChEBI" id="CHEBI:18420"/>
    </ligand>
</feature>
<evidence type="ECO:0000256" key="12">
    <source>
        <dbReference type="ARBA" id="ARBA00022759"/>
    </source>
</evidence>
<dbReference type="InterPro" id="IPR011907">
    <property type="entry name" value="RNase_III"/>
</dbReference>
<comment type="catalytic activity">
    <reaction evidence="1 16">
        <text>Endonucleolytic cleavage to 5'-phosphomonoester.</text>
        <dbReference type="EC" id="3.1.26.3"/>
    </reaction>
</comment>
<dbReference type="FunFam" id="3.30.160.20:FF:000003">
    <property type="entry name" value="Ribonuclease 3"/>
    <property type="match status" value="1"/>
</dbReference>
<evidence type="ECO:0000256" key="9">
    <source>
        <dbReference type="ARBA" id="ARBA00022694"/>
    </source>
</evidence>
<evidence type="ECO:0000256" key="6">
    <source>
        <dbReference type="ARBA" id="ARBA00022490"/>
    </source>
</evidence>
<keyword evidence="7 16" id="KW-0698">rRNA processing</keyword>
<dbReference type="GO" id="GO:0010468">
    <property type="term" value="P:regulation of gene expression"/>
    <property type="evidence" value="ECO:0007669"/>
    <property type="project" value="TreeGrafter"/>
</dbReference>
<keyword evidence="10 16" id="KW-0540">Nuclease</keyword>
<evidence type="ECO:0000256" key="16">
    <source>
        <dbReference type="HAMAP-Rule" id="MF_00104"/>
    </source>
</evidence>
<evidence type="ECO:0000256" key="11">
    <source>
        <dbReference type="ARBA" id="ARBA00022723"/>
    </source>
</evidence>
<evidence type="ECO:0000256" key="1">
    <source>
        <dbReference type="ARBA" id="ARBA00000109"/>
    </source>
</evidence>
<dbReference type="STRING" id="1120977.GCA_000619845_00256"/>
<comment type="subcellular location">
    <subcellularLocation>
        <location evidence="3 16">Cytoplasm</location>
    </subcellularLocation>
</comment>
<protein>
    <recommendedName>
        <fullName evidence="16">Ribonuclease 3</fullName>
        <ecNumber evidence="16">3.1.26.3</ecNumber>
    </recommendedName>
    <alternativeName>
        <fullName evidence="16">Ribonuclease III</fullName>
        <shortName evidence="16">RNase III</shortName>
    </alternativeName>
</protein>
<dbReference type="GO" id="GO:0003725">
    <property type="term" value="F:double-stranded RNA binding"/>
    <property type="evidence" value="ECO:0007669"/>
    <property type="project" value="TreeGrafter"/>
</dbReference>
<evidence type="ECO:0000256" key="7">
    <source>
        <dbReference type="ARBA" id="ARBA00022552"/>
    </source>
</evidence>
<sequence>MNLVNQQRLLSRLGYQFNDQGLFRQALTHRSVSQRHNYERLEFLGDALLGVIIAQYLYHRFPEEQEGRLTRMRATLVRQESLACIARDLKLGESLILSTGEMKSGGHHRESILADTVEALIGAMFLDCSDLEQIRPLVLKWYEPYLADLMPTDALKDPKTRLQEYLQGRHLPLPEYKLVEVRGEAPNQHFTIHCQVTNVPVAVGEGASRRNAEQTAASVILKQLEQASS</sequence>
<keyword evidence="16" id="KW-0699">rRNA-binding</keyword>
<dbReference type="Pfam" id="PF00035">
    <property type="entry name" value="dsrm"/>
    <property type="match status" value="1"/>
</dbReference>
<dbReference type="Pfam" id="PF14622">
    <property type="entry name" value="Ribonucleas_3_3"/>
    <property type="match status" value="1"/>
</dbReference>
<dbReference type="EC" id="3.1.26.3" evidence="16"/>
<evidence type="ECO:0000256" key="5">
    <source>
        <dbReference type="ARBA" id="ARBA00011738"/>
    </source>
</evidence>